<organism evidence="2 3">
    <name type="scientific">Arcicella rosea</name>
    <dbReference type="NCBI Taxonomy" id="502909"/>
    <lineage>
        <taxon>Bacteria</taxon>
        <taxon>Pseudomonadati</taxon>
        <taxon>Bacteroidota</taxon>
        <taxon>Cytophagia</taxon>
        <taxon>Cytophagales</taxon>
        <taxon>Flectobacillaceae</taxon>
        <taxon>Arcicella</taxon>
    </lineage>
</organism>
<evidence type="ECO:0000313" key="2">
    <source>
        <dbReference type="EMBL" id="MBB6004820.1"/>
    </source>
</evidence>
<gene>
    <name evidence="2" type="ORF">HNP25_003490</name>
</gene>
<keyword evidence="1" id="KW-0732">Signal</keyword>
<accession>A0A841EWX5</accession>
<feature type="signal peptide" evidence="1">
    <location>
        <begin position="1"/>
        <end position="20"/>
    </location>
</feature>
<proteinExistence type="predicted"/>
<reference evidence="2 3" key="1">
    <citation type="submission" date="2020-08" db="EMBL/GenBank/DDBJ databases">
        <title>Functional genomics of gut bacteria from endangered species of beetles.</title>
        <authorList>
            <person name="Carlos-Shanley C."/>
        </authorList>
    </citation>
    <scope>NUCLEOTIDE SEQUENCE [LARGE SCALE GENOMIC DNA]</scope>
    <source>
        <strain evidence="2 3">S00070</strain>
    </source>
</reference>
<dbReference type="Pfam" id="PF13618">
    <property type="entry name" value="Gluconate_2-dh3"/>
    <property type="match status" value="1"/>
</dbReference>
<feature type="chain" id="PRO_5032963118" description="Gluconate 2-dehydrogenase subunit 3" evidence="1">
    <location>
        <begin position="21"/>
        <end position="182"/>
    </location>
</feature>
<dbReference type="RefSeq" id="WP_184136090.1">
    <property type="nucleotide sequence ID" value="NZ_JACHKT010000030.1"/>
</dbReference>
<sequence>MKRRDVIARMALTMGGILSAGTLATVLEGCKSGSSSVATGVSFSPEQSAMIAEIADIILPRTQTPGAIDAKVPEFIQMMLKDCYKEDQQKAFFDGLTKLDEDAKKANNTEFSKSTPAQKLALIKVEDSAKERSEFWKTMKDLTILGYFTSEPGATKALEFLEVPGKYEPIKLQKGQKAWAMS</sequence>
<protein>
    <recommendedName>
        <fullName evidence="4">Gluconate 2-dehydrogenase subunit 3</fullName>
    </recommendedName>
</protein>
<comment type="caution">
    <text evidence="2">The sequence shown here is derived from an EMBL/GenBank/DDBJ whole genome shotgun (WGS) entry which is preliminary data.</text>
</comment>
<dbReference type="Proteomes" id="UP000524404">
    <property type="component" value="Unassembled WGS sequence"/>
</dbReference>
<dbReference type="EMBL" id="JACHKT010000030">
    <property type="protein sequence ID" value="MBB6004820.1"/>
    <property type="molecule type" value="Genomic_DNA"/>
</dbReference>
<evidence type="ECO:0008006" key="4">
    <source>
        <dbReference type="Google" id="ProtNLM"/>
    </source>
</evidence>
<evidence type="ECO:0000256" key="1">
    <source>
        <dbReference type="SAM" id="SignalP"/>
    </source>
</evidence>
<dbReference type="InterPro" id="IPR027056">
    <property type="entry name" value="Gluconate_2DH_su3"/>
</dbReference>
<evidence type="ECO:0000313" key="3">
    <source>
        <dbReference type="Proteomes" id="UP000524404"/>
    </source>
</evidence>
<dbReference type="AlphaFoldDB" id="A0A841EWX5"/>
<keyword evidence="3" id="KW-1185">Reference proteome</keyword>
<name>A0A841EWX5_9BACT</name>